<dbReference type="Pfam" id="PF10134">
    <property type="entry name" value="RPA"/>
    <property type="match status" value="1"/>
</dbReference>
<evidence type="ECO:0000313" key="2">
    <source>
        <dbReference type="Proteomes" id="UP000220034"/>
    </source>
</evidence>
<dbReference type="RefSeq" id="WP_097931931.1">
    <property type="nucleotide sequence ID" value="NZ_OCTN01000011.1"/>
</dbReference>
<gene>
    <name evidence="1" type="ORF">SAMN06273572_11112</name>
</gene>
<organism evidence="1 2">
    <name type="scientific">Pontivivens marinum</name>
    <dbReference type="NCBI Taxonomy" id="1690039"/>
    <lineage>
        <taxon>Bacteria</taxon>
        <taxon>Pseudomonadati</taxon>
        <taxon>Pseudomonadota</taxon>
        <taxon>Alphaproteobacteria</taxon>
        <taxon>Rhodobacterales</taxon>
        <taxon>Paracoccaceae</taxon>
        <taxon>Pontivivens</taxon>
    </lineage>
</organism>
<proteinExistence type="predicted"/>
<dbReference type="EMBL" id="OCTN01000011">
    <property type="protein sequence ID" value="SOH95433.1"/>
    <property type="molecule type" value="Genomic_DNA"/>
</dbReference>
<dbReference type="AlphaFoldDB" id="A0A2C9CW45"/>
<dbReference type="OrthoDB" id="581589at2"/>
<protein>
    <submittedName>
        <fullName evidence="1">Plasmid replication initiator protein</fullName>
    </submittedName>
</protein>
<name>A0A2C9CW45_9RHOB</name>
<keyword evidence="2" id="KW-1185">Reference proteome</keyword>
<sequence>MAAIDPAISAVQSSGQDFFLCDILGAIPKDDMASMEHPVFSLSTRPDRRVLSYTHNDVQIEITPSVKGLATIHDKDILIYCISQLIGALNAERPVSRKLTLRAHDLLVATRRETSGDGYRRLVAALERLAGTRITTNLVTGTGDKARSVTEGFGLIESWRIVRANKSGRMISVSITLSEWLFRGVTSRSVLTLSRDYFALRKPLERRVYEIARKHCGRQEEWRIGLEVLARKSGSASALRVFRKMIRDLVASNHLPDYTLSFDNDVLTVHPRAAIQVVTRDAAPVSHAKPGQGGLFLAPSTLDAARAIMPGADVHALAGDWRRYWATNGQVRVSDPDAAFLGFVRARAGHIEGRPKRR</sequence>
<dbReference type="InterPro" id="IPR018777">
    <property type="entry name" value="Replication_initiator_prot_A"/>
</dbReference>
<reference evidence="2" key="1">
    <citation type="submission" date="2017-09" db="EMBL/GenBank/DDBJ databases">
        <authorList>
            <person name="Varghese N."/>
            <person name="Submissions S."/>
        </authorList>
    </citation>
    <scope>NUCLEOTIDE SEQUENCE [LARGE SCALE GENOMIC DNA]</scope>
    <source>
        <strain evidence="2">C7</strain>
    </source>
</reference>
<accession>A0A2C9CW45</accession>
<dbReference type="Proteomes" id="UP000220034">
    <property type="component" value="Unassembled WGS sequence"/>
</dbReference>
<evidence type="ECO:0000313" key="1">
    <source>
        <dbReference type="EMBL" id="SOH95433.1"/>
    </source>
</evidence>